<dbReference type="Gene3D" id="3.20.20.140">
    <property type="entry name" value="Metal-dependent hydrolases"/>
    <property type="match status" value="1"/>
</dbReference>
<dbReference type="UniPathway" id="UPA00031">
    <property type="reaction ID" value="UER00013"/>
</dbReference>
<dbReference type="EMBL" id="FNQE01000003">
    <property type="protein sequence ID" value="SDY61441.1"/>
    <property type="molecule type" value="Genomic_DNA"/>
</dbReference>
<proteinExistence type="inferred from homology"/>
<feature type="domain" description="Polymerase/histidinol phosphatase N-terminal" evidence="9">
    <location>
        <begin position="2"/>
        <end position="84"/>
    </location>
</feature>
<accession>A0A1H3LAN4</accession>
<dbReference type="RefSeq" id="WP_091726652.1">
    <property type="nucleotide sequence ID" value="NZ_FNQE01000003.1"/>
</dbReference>
<dbReference type="Pfam" id="PF02811">
    <property type="entry name" value="PHP"/>
    <property type="match status" value="1"/>
</dbReference>
<dbReference type="InterPro" id="IPR010140">
    <property type="entry name" value="Histidinol_P_phosphatase_HisJ"/>
</dbReference>
<dbReference type="NCBIfam" id="TIGR01856">
    <property type="entry name" value="hisJ_fam"/>
    <property type="match status" value="1"/>
</dbReference>
<evidence type="ECO:0000259" key="9">
    <source>
        <dbReference type="SMART" id="SM00481"/>
    </source>
</evidence>
<dbReference type="PANTHER" id="PTHR21039">
    <property type="entry name" value="HISTIDINOL PHOSPHATASE-RELATED"/>
    <property type="match status" value="1"/>
</dbReference>
<keyword evidence="4 8" id="KW-0028">Amino-acid biosynthesis</keyword>
<keyword evidence="6 8" id="KW-0368">Histidine biosynthesis</keyword>
<name>A0A1H3LAN4_9FIRM</name>
<dbReference type="SUPFAM" id="SSF89550">
    <property type="entry name" value="PHP domain-like"/>
    <property type="match status" value="1"/>
</dbReference>
<evidence type="ECO:0000256" key="6">
    <source>
        <dbReference type="ARBA" id="ARBA00023102"/>
    </source>
</evidence>
<comment type="pathway">
    <text evidence="1 8">Amino-acid biosynthesis; L-histidine biosynthesis; L-histidine from 5-phospho-alpha-D-ribose 1-diphosphate: step 8/9.</text>
</comment>
<dbReference type="Proteomes" id="UP000198625">
    <property type="component" value="Unassembled WGS sequence"/>
</dbReference>
<dbReference type="OrthoDB" id="9775255at2"/>
<gene>
    <name evidence="10" type="ORF">SAMN05660462_00458</name>
</gene>
<dbReference type="InterPro" id="IPR016195">
    <property type="entry name" value="Pol/histidinol_Pase-like"/>
</dbReference>
<evidence type="ECO:0000256" key="4">
    <source>
        <dbReference type="ARBA" id="ARBA00022605"/>
    </source>
</evidence>
<evidence type="ECO:0000256" key="3">
    <source>
        <dbReference type="ARBA" id="ARBA00013085"/>
    </source>
</evidence>
<evidence type="ECO:0000256" key="1">
    <source>
        <dbReference type="ARBA" id="ARBA00004970"/>
    </source>
</evidence>
<sequence length="267" mass="31462">MYDYHVHSSFSGDCKYSMEDMLKGALERNIKTLSFTDHIDYDYGKAQLDFVFDTDDYFKELKRLKSNYKGKIEILSGVELGMQPHLVRNINKKIKLDELDFVIMSIHTVIGHEMHEGELYKDRDLLDAYFLYYDEMLEVLENFNDFDVVGHINLIDRYIGHMNNQSVEFQEYRELLEKVFEKIISKEKGIEINASGFRYGIDSFHPSLEILSLYKKLGGEIITIGSDAHSPEYIGYKYEEAVQLLRELGFKYITTFKNRKKQFIKIE</sequence>
<dbReference type="SMART" id="SM00481">
    <property type="entry name" value="POLIIIAc"/>
    <property type="match status" value="1"/>
</dbReference>
<dbReference type="InterPro" id="IPR004013">
    <property type="entry name" value="PHP_dom"/>
</dbReference>
<dbReference type="PANTHER" id="PTHR21039:SF0">
    <property type="entry name" value="HISTIDINOL-PHOSPHATASE"/>
    <property type="match status" value="1"/>
</dbReference>
<dbReference type="GO" id="GO:0004401">
    <property type="term" value="F:histidinol-phosphatase activity"/>
    <property type="evidence" value="ECO:0007669"/>
    <property type="project" value="UniProtKB-UniRule"/>
</dbReference>
<evidence type="ECO:0000256" key="8">
    <source>
        <dbReference type="RuleBase" id="RU366003"/>
    </source>
</evidence>
<comment type="similarity">
    <text evidence="2 8">Belongs to the PHP hydrolase family. HisK subfamily.</text>
</comment>
<evidence type="ECO:0000256" key="2">
    <source>
        <dbReference type="ARBA" id="ARBA00009152"/>
    </source>
</evidence>
<evidence type="ECO:0000256" key="7">
    <source>
        <dbReference type="ARBA" id="ARBA00049158"/>
    </source>
</evidence>
<dbReference type="InterPro" id="IPR003141">
    <property type="entry name" value="Pol/His_phosphatase_N"/>
</dbReference>
<dbReference type="GO" id="GO:0000105">
    <property type="term" value="P:L-histidine biosynthetic process"/>
    <property type="evidence" value="ECO:0007669"/>
    <property type="project" value="UniProtKB-UniRule"/>
</dbReference>
<evidence type="ECO:0000256" key="5">
    <source>
        <dbReference type="ARBA" id="ARBA00022801"/>
    </source>
</evidence>
<organism evidence="10 11">
    <name type="scientific">Proteiniborus ethanoligenes</name>
    <dbReference type="NCBI Taxonomy" id="415015"/>
    <lineage>
        <taxon>Bacteria</taxon>
        <taxon>Bacillati</taxon>
        <taxon>Bacillota</taxon>
        <taxon>Clostridia</taxon>
        <taxon>Eubacteriales</taxon>
        <taxon>Proteiniborus</taxon>
    </lineage>
</organism>
<evidence type="ECO:0000313" key="11">
    <source>
        <dbReference type="Proteomes" id="UP000198625"/>
    </source>
</evidence>
<dbReference type="EC" id="3.1.3.15" evidence="3 8"/>
<dbReference type="STRING" id="415015.SAMN05660462_00458"/>
<dbReference type="GO" id="GO:0005737">
    <property type="term" value="C:cytoplasm"/>
    <property type="evidence" value="ECO:0007669"/>
    <property type="project" value="TreeGrafter"/>
</dbReference>
<evidence type="ECO:0000313" key="10">
    <source>
        <dbReference type="EMBL" id="SDY61441.1"/>
    </source>
</evidence>
<reference evidence="10 11" key="1">
    <citation type="submission" date="2016-10" db="EMBL/GenBank/DDBJ databases">
        <authorList>
            <person name="de Groot N.N."/>
        </authorList>
    </citation>
    <scope>NUCLEOTIDE SEQUENCE [LARGE SCALE GENOMIC DNA]</scope>
    <source>
        <strain evidence="10 11">DSM 21650</strain>
    </source>
</reference>
<protein>
    <recommendedName>
        <fullName evidence="3 8">Histidinol-phosphatase</fullName>
        <shortName evidence="8">HolPase</shortName>
        <ecNumber evidence="3 8">3.1.3.15</ecNumber>
    </recommendedName>
</protein>
<keyword evidence="5 8" id="KW-0378">Hydrolase</keyword>
<keyword evidence="11" id="KW-1185">Reference proteome</keyword>
<dbReference type="AlphaFoldDB" id="A0A1H3LAN4"/>
<comment type="catalytic activity">
    <reaction evidence="7 8">
        <text>L-histidinol phosphate + H2O = L-histidinol + phosphate</text>
        <dbReference type="Rhea" id="RHEA:14465"/>
        <dbReference type="ChEBI" id="CHEBI:15377"/>
        <dbReference type="ChEBI" id="CHEBI:43474"/>
        <dbReference type="ChEBI" id="CHEBI:57699"/>
        <dbReference type="ChEBI" id="CHEBI:57980"/>
        <dbReference type="EC" id="3.1.3.15"/>
    </reaction>
</comment>